<dbReference type="PANTHER" id="PTHR33973">
    <property type="entry name" value="OS07G0153300 PROTEIN"/>
    <property type="match status" value="1"/>
</dbReference>
<dbReference type="PANTHER" id="PTHR33973:SF4">
    <property type="entry name" value="OS07G0153300 PROTEIN"/>
    <property type="match status" value="1"/>
</dbReference>
<accession>A0A9W9TAG7</accession>
<protein>
    <submittedName>
        <fullName evidence="1">Uncharacterized protein</fullName>
    </submittedName>
</protein>
<dbReference type="AlphaFoldDB" id="A0A9W9TAG7"/>
<evidence type="ECO:0000313" key="2">
    <source>
        <dbReference type="Proteomes" id="UP001150904"/>
    </source>
</evidence>
<keyword evidence="2" id="KW-1185">Reference proteome</keyword>
<dbReference type="RefSeq" id="XP_058311159.1">
    <property type="nucleotide sequence ID" value="XM_058448815.1"/>
</dbReference>
<dbReference type="Proteomes" id="UP001150904">
    <property type="component" value="Unassembled WGS sequence"/>
</dbReference>
<organism evidence="1 2">
    <name type="scientific">Penicillium cinerascens</name>
    <dbReference type="NCBI Taxonomy" id="70096"/>
    <lineage>
        <taxon>Eukaryota</taxon>
        <taxon>Fungi</taxon>
        <taxon>Dikarya</taxon>
        <taxon>Ascomycota</taxon>
        <taxon>Pezizomycotina</taxon>
        <taxon>Eurotiomycetes</taxon>
        <taxon>Eurotiomycetidae</taxon>
        <taxon>Eurotiales</taxon>
        <taxon>Aspergillaceae</taxon>
        <taxon>Penicillium</taxon>
    </lineage>
</organism>
<evidence type="ECO:0000313" key="1">
    <source>
        <dbReference type="EMBL" id="KAJ5215346.1"/>
    </source>
</evidence>
<dbReference type="GeneID" id="83176116"/>
<reference evidence="1" key="2">
    <citation type="journal article" date="2023" name="IMA Fungus">
        <title>Comparative genomic study of the Penicillium genus elucidates a diverse pangenome and 15 lateral gene transfer events.</title>
        <authorList>
            <person name="Petersen C."/>
            <person name="Sorensen T."/>
            <person name="Nielsen M.R."/>
            <person name="Sondergaard T.E."/>
            <person name="Sorensen J.L."/>
            <person name="Fitzpatrick D.A."/>
            <person name="Frisvad J.C."/>
            <person name="Nielsen K.L."/>
        </authorList>
    </citation>
    <scope>NUCLEOTIDE SEQUENCE</scope>
    <source>
        <strain evidence="1">IBT 15544</strain>
    </source>
</reference>
<reference evidence="1" key="1">
    <citation type="submission" date="2022-12" db="EMBL/GenBank/DDBJ databases">
        <authorList>
            <person name="Petersen C."/>
        </authorList>
    </citation>
    <scope>NUCLEOTIDE SEQUENCE</scope>
    <source>
        <strain evidence="1">IBT 15544</strain>
    </source>
</reference>
<name>A0A9W9TAG7_9EURO</name>
<dbReference type="EMBL" id="JAPQKR010000005">
    <property type="protein sequence ID" value="KAJ5215346.1"/>
    <property type="molecule type" value="Genomic_DNA"/>
</dbReference>
<gene>
    <name evidence="1" type="ORF">N7498_001753</name>
</gene>
<comment type="caution">
    <text evidence="1">The sequence shown here is derived from an EMBL/GenBank/DDBJ whole genome shotgun (WGS) entry which is preliminary data.</text>
</comment>
<dbReference type="OrthoDB" id="3340520at2759"/>
<proteinExistence type="predicted"/>
<dbReference type="InterPro" id="IPR010775">
    <property type="entry name" value="DUF1365"/>
</dbReference>
<sequence length="216" mass="24308">MTQKLEEFLLSEGEDPAEWPYAYLLAPPCVTRQLNNPLSFWYLYNSNKELSAMIVQLQTSYGERRMWLTRNCRKNASGGGPYCFQGKFDKDLQVSPFTPLRASYVIDSSDPCAAPLDKLKIMVTLKQENKTVMHAVVNSTAPPLDAATASLGSSVLFLVKWWWVPMCAIVVFRILSKAAKIYLTHSDNELNIQTRAEPLRTAIAKSARLSDRGIID</sequence>
<dbReference type="Pfam" id="PF07103">
    <property type="entry name" value="DUF1365"/>
    <property type="match status" value="1"/>
</dbReference>